<reference evidence="3 5" key="2">
    <citation type="submission" date="2019-05" db="EMBL/GenBank/DDBJ databases">
        <title>Pasteurellaceae isolates from reptiles.</title>
        <authorList>
            <person name="Bojesen A.M."/>
            <person name="Lund E."/>
        </authorList>
    </citation>
    <scope>NUCLEOTIDE SEQUENCE [LARGE SCALE GENOMIC DNA]</scope>
    <source>
        <strain evidence="3 5">ELNT2x</strain>
    </source>
</reference>
<reference evidence="2 4" key="1">
    <citation type="submission" date="2019-03" db="EMBL/GenBank/DDBJ databases">
        <title>Genomic Encyclopedia of Type Strains, Phase IV (KMG-IV): sequencing the most valuable type-strain genomes for metagenomic binning, comparative biology and taxonomic classification.</title>
        <authorList>
            <person name="Goeker M."/>
        </authorList>
    </citation>
    <scope>NUCLEOTIDE SEQUENCE [LARGE SCALE GENOMIC DNA]</scope>
    <source>
        <strain evidence="2 4">DSM 28140</strain>
    </source>
</reference>
<dbReference type="RefSeq" id="WP_132966653.1">
    <property type="nucleotide sequence ID" value="NZ_LEKL01000063.1"/>
</dbReference>
<gene>
    <name evidence="2" type="ORF">EDC16_105117</name>
    <name evidence="3" type="ORF">FHQ21_04170</name>
</gene>
<feature type="compositionally biased region" description="Low complexity" evidence="1">
    <location>
        <begin position="77"/>
        <end position="92"/>
    </location>
</feature>
<evidence type="ECO:0000256" key="1">
    <source>
        <dbReference type="SAM" id="MobiDB-lite"/>
    </source>
</evidence>
<evidence type="ECO:0000313" key="4">
    <source>
        <dbReference type="Proteomes" id="UP000294619"/>
    </source>
</evidence>
<name>A0A4V2W299_9PAST</name>
<feature type="region of interest" description="Disordered" evidence="1">
    <location>
        <begin position="72"/>
        <end position="92"/>
    </location>
</feature>
<evidence type="ECO:0000313" key="3">
    <source>
        <dbReference type="EMBL" id="TNG92437.1"/>
    </source>
</evidence>
<protein>
    <submittedName>
        <fullName evidence="3">Damage-inducible protein J</fullName>
    </submittedName>
</protein>
<dbReference type="Proteomes" id="UP000305526">
    <property type="component" value="Unassembled WGS sequence"/>
</dbReference>
<keyword evidence="5" id="KW-1185">Reference proteome</keyword>
<accession>A0A4V2W299</accession>
<sequence length="92" mass="11068">METIHFRIDAQTKQLAMQAAKRQQTDLTKLMRERAEQLAAEELEYQSNTHAYWLETQINEAIQRYESQQTHLFDADQSQQKMQQLRRQLTEK</sequence>
<proteinExistence type="predicted"/>
<dbReference type="EMBL" id="VDGV01000029">
    <property type="protein sequence ID" value="TNG92437.1"/>
    <property type="molecule type" value="Genomic_DNA"/>
</dbReference>
<evidence type="ECO:0000313" key="5">
    <source>
        <dbReference type="Proteomes" id="UP000305526"/>
    </source>
</evidence>
<dbReference type="Proteomes" id="UP000294619">
    <property type="component" value="Unassembled WGS sequence"/>
</dbReference>
<comment type="caution">
    <text evidence="2">The sequence shown here is derived from an EMBL/GenBank/DDBJ whole genome shotgun (WGS) entry which is preliminary data.</text>
</comment>
<dbReference type="EMBL" id="SMCP01000005">
    <property type="protein sequence ID" value="TCV87199.1"/>
    <property type="molecule type" value="Genomic_DNA"/>
</dbReference>
<dbReference type="AlphaFoldDB" id="A0A4V2W299"/>
<evidence type="ECO:0000313" key="2">
    <source>
        <dbReference type="EMBL" id="TCV87199.1"/>
    </source>
</evidence>
<organism evidence="2 4">
    <name type="scientific">Testudinibacter aquarius</name>
    <dbReference type="NCBI Taxonomy" id="1524974"/>
    <lineage>
        <taxon>Bacteria</taxon>
        <taxon>Pseudomonadati</taxon>
        <taxon>Pseudomonadota</taxon>
        <taxon>Gammaproteobacteria</taxon>
        <taxon>Pasteurellales</taxon>
        <taxon>Pasteurellaceae</taxon>
        <taxon>Testudinibacter</taxon>
    </lineage>
</organism>